<sequence length="114" mass="11676">MVCESDGASLLARAGFVGGGFEWGILCGKVAERWVVGGSAQGDAGPIGLRGGWRNGGPRHCAAPRDLRGQHLRLADALLAIGKKRPAPAGPRRAYGGPTAPASVCTVACRAQCR</sequence>
<accession>A0ABY7GYD7</accession>
<protein>
    <submittedName>
        <fullName evidence="1">Uncharacterized protein</fullName>
    </submittedName>
</protein>
<gene>
    <name evidence="1" type="ORF">O0S08_37410</name>
</gene>
<name>A0ABY7GYD7_9BACT</name>
<keyword evidence="2" id="KW-1185">Reference proteome</keyword>
<dbReference type="RefSeq" id="WP_269034254.1">
    <property type="nucleotide sequence ID" value="NZ_CP114040.1"/>
</dbReference>
<evidence type="ECO:0000313" key="1">
    <source>
        <dbReference type="EMBL" id="WAS91895.1"/>
    </source>
</evidence>
<evidence type="ECO:0000313" key="2">
    <source>
        <dbReference type="Proteomes" id="UP001164459"/>
    </source>
</evidence>
<organism evidence="1 2">
    <name type="scientific">Nannocystis punicea</name>
    <dbReference type="NCBI Taxonomy" id="2995304"/>
    <lineage>
        <taxon>Bacteria</taxon>
        <taxon>Pseudomonadati</taxon>
        <taxon>Myxococcota</taxon>
        <taxon>Polyangia</taxon>
        <taxon>Nannocystales</taxon>
        <taxon>Nannocystaceae</taxon>
        <taxon>Nannocystis</taxon>
    </lineage>
</organism>
<proteinExistence type="predicted"/>
<reference evidence="1" key="1">
    <citation type="submission" date="2022-11" db="EMBL/GenBank/DDBJ databases">
        <title>Minimal conservation of predation-associated metabolite biosynthetic gene clusters underscores biosynthetic potential of Myxococcota including descriptions for ten novel species: Archangium lansinium sp. nov., Myxococcus landrumus sp. nov., Nannocystis bai.</title>
        <authorList>
            <person name="Ahearne A."/>
            <person name="Stevens C."/>
            <person name="Dowd S."/>
        </authorList>
    </citation>
    <scope>NUCLEOTIDE SEQUENCE</scope>
    <source>
        <strain evidence="1">Fl3</strain>
    </source>
</reference>
<dbReference type="EMBL" id="CP114040">
    <property type="protein sequence ID" value="WAS91895.1"/>
    <property type="molecule type" value="Genomic_DNA"/>
</dbReference>
<dbReference type="Proteomes" id="UP001164459">
    <property type="component" value="Chromosome"/>
</dbReference>